<dbReference type="Proteomes" id="UP000596742">
    <property type="component" value="Unassembled WGS sequence"/>
</dbReference>
<gene>
    <name evidence="2" type="ORF">MGAL_10B042873</name>
</gene>
<reference evidence="2" key="1">
    <citation type="submission" date="2018-11" db="EMBL/GenBank/DDBJ databases">
        <authorList>
            <person name="Alioto T."/>
            <person name="Alioto T."/>
        </authorList>
    </citation>
    <scope>NUCLEOTIDE SEQUENCE</scope>
</reference>
<dbReference type="EMBL" id="UYJE01001610">
    <property type="protein sequence ID" value="VDI03588.1"/>
    <property type="molecule type" value="Genomic_DNA"/>
</dbReference>
<feature type="compositionally biased region" description="Basic residues" evidence="1">
    <location>
        <begin position="1"/>
        <end position="18"/>
    </location>
</feature>
<name>A0A8B6CF54_MYTGA</name>
<accession>A0A8B6CF54</accession>
<evidence type="ECO:0000256" key="1">
    <source>
        <dbReference type="SAM" id="MobiDB-lite"/>
    </source>
</evidence>
<evidence type="ECO:0000313" key="3">
    <source>
        <dbReference type="Proteomes" id="UP000596742"/>
    </source>
</evidence>
<proteinExistence type="predicted"/>
<keyword evidence="3" id="KW-1185">Reference proteome</keyword>
<dbReference type="AlphaFoldDB" id="A0A8B6CF54"/>
<protein>
    <submittedName>
        <fullName evidence="2">Uncharacterized protein</fullName>
    </submittedName>
</protein>
<organism evidence="2 3">
    <name type="scientific">Mytilus galloprovincialis</name>
    <name type="common">Mediterranean mussel</name>
    <dbReference type="NCBI Taxonomy" id="29158"/>
    <lineage>
        <taxon>Eukaryota</taxon>
        <taxon>Metazoa</taxon>
        <taxon>Spiralia</taxon>
        <taxon>Lophotrochozoa</taxon>
        <taxon>Mollusca</taxon>
        <taxon>Bivalvia</taxon>
        <taxon>Autobranchia</taxon>
        <taxon>Pteriomorphia</taxon>
        <taxon>Mytilida</taxon>
        <taxon>Mytiloidea</taxon>
        <taxon>Mytilidae</taxon>
        <taxon>Mytilinae</taxon>
        <taxon>Mytilus</taxon>
    </lineage>
</organism>
<sequence>MSGKKRKRPLQQNKHKFFTKPDPAVNSVQYISTKVKADISTQTETINEQNQGNEHQQLLAVKIVNNRPYFLIKSGKYYKI</sequence>
<feature type="region of interest" description="Disordered" evidence="1">
    <location>
        <begin position="1"/>
        <end position="20"/>
    </location>
</feature>
<comment type="caution">
    <text evidence="2">The sequence shown here is derived from an EMBL/GenBank/DDBJ whole genome shotgun (WGS) entry which is preliminary data.</text>
</comment>
<evidence type="ECO:0000313" key="2">
    <source>
        <dbReference type="EMBL" id="VDI03588.1"/>
    </source>
</evidence>